<dbReference type="Pfam" id="PF00226">
    <property type="entry name" value="DnaJ"/>
    <property type="match status" value="1"/>
</dbReference>
<sequence length="295" mass="32719">MDSRTEAERLLGLAEKFLLSRDLTASRKYALLAQEAEPLLDGSGRILAILDVLHAAERRVNNQRDWYAILQIDRRTNDQELIKRHYRRLALLLHPDKNKYPCADQAFQFVAASWAILSDPGKKSSFDRELGFFTTVDLSSSVAQQVKMPARRSGPSTGAFVEVARAQTESKPPPPPPPPPPPQKHPEAAVEVNAGGDMSSSSTFWTTCPYCYYLHEYPTMYENCCLRCQECRRAFHGVSVTSPPPQVPGKDAYHFCWGAFPLGFVVTKAEPKVVPNTADGSSLAKKLKKPTGNGS</sequence>
<proteinExistence type="predicted"/>
<dbReference type="PRINTS" id="PR00625">
    <property type="entry name" value="JDOMAIN"/>
</dbReference>
<dbReference type="Proteomes" id="UP001346149">
    <property type="component" value="Unassembled WGS sequence"/>
</dbReference>
<feature type="region of interest" description="Disordered" evidence="1">
    <location>
        <begin position="275"/>
        <end position="295"/>
    </location>
</feature>
<dbReference type="InterPro" id="IPR053052">
    <property type="entry name" value="Imprinting_Balance_Reg"/>
</dbReference>
<comment type="caution">
    <text evidence="3">The sequence shown here is derived from an EMBL/GenBank/DDBJ whole genome shotgun (WGS) entry which is preliminary data.</text>
</comment>
<organism evidence="3 4">
    <name type="scientific">Trapa natans</name>
    <name type="common">Water chestnut</name>
    <dbReference type="NCBI Taxonomy" id="22666"/>
    <lineage>
        <taxon>Eukaryota</taxon>
        <taxon>Viridiplantae</taxon>
        <taxon>Streptophyta</taxon>
        <taxon>Embryophyta</taxon>
        <taxon>Tracheophyta</taxon>
        <taxon>Spermatophyta</taxon>
        <taxon>Magnoliopsida</taxon>
        <taxon>eudicotyledons</taxon>
        <taxon>Gunneridae</taxon>
        <taxon>Pentapetalae</taxon>
        <taxon>rosids</taxon>
        <taxon>malvids</taxon>
        <taxon>Myrtales</taxon>
        <taxon>Lythraceae</taxon>
        <taxon>Trapa</taxon>
    </lineage>
</organism>
<gene>
    <name evidence="3" type="ORF">SAY86_004379</name>
</gene>
<feature type="region of interest" description="Disordered" evidence="1">
    <location>
        <begin position="164"/>
        <end position="188"/>
    </location>
</feature>
<evidence type="ECO:0000313" key="3">
    <source>
        <dbReference type="EMBL" id="KAK4804562.1"/>
    </source>
</evidence>
<dbReference type="SMART" id="SM00271">
    <property type="entry name" value="DnaJ"/>
    <property type="match status" value="1"/>
</dbReference>
<dbReference type="PROSITE" id="PS00636">
    <property type="entry name" value="DNAJ_1"/>
    <property type="match status" value="1"/>
</dbReference>
<name>A0AAN7MV52_TRANT</name>
<dbReference type="CDD" id="cd06257">
    <property type="entry name" value="DnaJ"/>
    <property type="match status" value="1"/>
</dbReference>
<dbReference type="InterPro" id="IPR001623">
    <property type="entry name" value="DnaJ_domain"/>
</dbReference>
<dbReference type="InterPro" id="IPR036869">
    <property type="entry name" value="J_dom_sf"/>
</dbReference>
<dbReference type="PROSITE" id="PS50076">
    <property type="entry name" value="DNAJ_2"/>
    <property type="match status" value="1"/>
</dbReference>
<evidence type="ECO:0000259" key="2">
    <source>
        <dbReference type="PROSITE" id="PS50076"/>
    </source>
</evidence>
<feature type="compositionally biased region" description="Pro residues" evidence="1">
    <location>
        <begin position="171"/>
        <end position="183"/>
    </location>
</feature>
<dbReference type="AlphaFoldDB" id="A0AAN7MV52"/>
<dbReference type="InterPro" id="IPR018253">
    <property type="entry name" value="DnaJ_domain_CS"/>
</dbReference>
<accession>A0AAN7MV52</accession>
<evidence type="ECO:0000256" key="1">
    <source>
        <dbReference type="SAM" id="MobiDB-lite"/>
    </source>
</evidence>
<protein>
    <recommendedName>
        <fullName evidence="2">J domain-containing protein</fullName>
    </recommendedName>
</protein>
<dbReference type="EMBL" id="JAXQNO010000001">
    <property type="protein sequence ID" value="KAK4804562.1"/>
    <property type="molecule type" value="Genomic_DNA"/>
</dbReference>
<evidence type="ECO:0000313" key="4">
    <source>
        <dbReference type="Proteomes" id="UP001346149"/>
    </source>
</evidence>
<dbReference type="SUPFAM" id="SSF46565">
    <property type="entry name" value="Chaperone J-domain"/>
    <property type="match status" value="1"/>
</dbReference>
<feature type="domain" description="J" evidence="2">
    <location>
        <begin position="65"/>
        <end position="130"/>
    </location>
</feature>
<dbReference type="PANTHER" id="PTHR45496:SF1">
    <property type="entry name" value="CHAPERONE DNAJ-DOMAIN SUPERFAMILY PROTEIN"/>
    <property type="match status" value="1"/>
</dbReference>
<reference evidence="3 4" key="1">
    <citation type="journal article" date="2023" name="Hortic Res">
        <title>Pangenome of water caltrop reveals structural variations and asymmetric subgenome divergence after allopolyploidization.</title>
        <authorList>
            <person name="Zhang X."/>
            <person name="Chen Y."/>
            <person name="Wang L."/>
            <person name="Yuan Y."/>
            <person name="Fang M."/>
            <person name="Shi L."/>
            <person name="Lu R."/>
            <person name="Comes H.P."/>
            <person name="Ma Y."/>
            <person name="Chen Y."/>
            <person name="Huang G."/>
            <person name="Zhou Y."/>
            <person name="Zheng Z."/>
            <person name="Qiu Y."/>
        </authorList>
    </citation>
    <scope>NUCLEOTIDE SEQUENCE [LARGE SCALE GENOMIC DNA]</scope>
    <source>
        <strain evidence="3">F231</strain>
    </source>
</reference>
<dbReference type="PANTHER" id="PTHR45496">
    <property type="entry name" value="CHAPERONE DNAJ-DOMAIN SUPERFAMILY PROTEIN"/>
    <property type="match status" value="1"/>
</dbReference>
<keyword evidence="4" id="KW-1185">Reference proteome</keyword>
<dbReference type="Gene3D" id="1.10.287.110">
    <property type="entry name" value="DnaJ domain"/>
    <property type="match status" value="1"/>
</dbReference>